<dbReference type="AlphaFoldDB" id="A0A251VNT5"/>
<reference evidence="7" key="2">
    <citation type="submission" date="2017-02" db="EMBL/GenBank/DDBJ databases">
        <title>Sunflower complete genome.</title>
        <authorList>
            <person name="Langlade N."/>
            <person name="Munos S."/>
        </authorList>
    </citation>
    <scope>NUCLEOTIDE SEQUENCE [LARGE SCALE GENOMIC DNA]</scope>
    <source>
        <tissue evidence="7">Leaves</tissue>
    </source>
</reference>
<reference evidence="6 8" key="1">
    <citation type="journal article" date="2017" name="Nature">
        <title>The sunflower genome provides insights into oil metabolism, flowering and Asterid evolution.</title>
        <authorList>
            <person name="Badouin H."/>
            <person name="Gouzy J."/>
            <person name="Grassa C.J."/>
            <person name="Murat F."/>
            <person name="Staton S.E."/>
            <person name="Cottret L."/>
            <person name="Lelandais-Briere C."/>
            <person name="Owens G.L."/>
            <person name="Carrere S."/>
            <person name="Mayjonade B."/>
            <person name="Legrand L."/>
            <person name="Gill N."/>
            <person name="Kane N.C."/>
            <person name="Bowers J.E."/>
            <person name="Hubner S."/>
            <person name="Bellec A."/>
            <person name="Berard A."/>
            <person name="Berges H."/>
            <person name="Blanchet N."/>
            <person name="Boniface M.C."/>
            <person name="Brunel D."/>
            <person name="Catrice O."/>
            <person name="Chaidir N."/>
            <person name="Claudel C."/>
            <person name="Donnadieu C."/>
            <person name="Faraut T."/>
            <person name="Fievet G."/>
            <person name="Helmstetter N."/>
            <person name="King M."/>
            <person name="Knapp S.J."/>
            <person name="Lai Z."/>
            <person name="Le Paslier M.C."/>
            <person name="Lippi Y."/>
            <person name="Lorenzon L."/>
            <person name="Mandel J.R."/>
            <person name="Marage G."/>
            <person name="Marchand G."/>
            <person name="Marquand E."/>
            <person name="Bret-Mestries E."/>
            <person name="Morien E."/>
            <person name="Nambeesan S."/>
            <person name="Nguyen T."/>
            <person name="Pegot-Espagnet P."/>
            <person name="Pouilly N."/>
            <person name="Raftis F."/>
            <person name="Sallet E."/>
            <person name="Schiex T."/>
            <person name="Thomas J."/>
            <person name="Vandecasteele C."/>
            <person name="Vares D."/>
            <person name="Vear F."/>
            <person name="Vautrin S."/>
            <person name="Crespi M."/>
            <person name="Mangin B."/>
            <person name="Burke J.M."/>
            <person name="Salse J."/>
            <person name="Munos S."/>
            <person name="Vincourt P."/>
            <person name="Rieseberg L.H."/>
            <person name="Langlade N.B."/>
        </authorList>
    </citation>
    <scope>NUCLEOTIDE SEQUENCE [LARGE SCALE GENOMIC DNA]</scope>
    <source>
        <strain evidence="8">cv. SF193</strain>
        <tissue evidence="6">Leaves</tissue>
    </source>
</reference>
<dbReference type="OMA" id="WCASCKS"/>
<dbReference type="PANTHER" id="PTHR46508">
    <property type="entry name" value="PHD FINGER FAMILY PROTEIN"/>
    <property type="match status" value="1"/>
</dbReference>
<feature type="region of interest" description="Disordered" evidence="4">
    <location>
        <begin position="1"/>
        <end position="22"/>
    </location>
</feature>
<proteinExistence type="predicted"/>
<dbReference type="InterPro" id="IPR011011">
    <property type="entry name" value="Znf_FYVE_PHD"/>
</dbReference>
<feature type="compositionally biased region" description="Polar residues" evidence="4">
    <location>
        <begin position="551"/>
        <end position="582"/>
    </location>
</feature>
<organism evidence="7 8">
    <name type="scientific">Helianthus annuus</name>
    <name type="common">Common sunflower</name>
    <dbReference type="NCBI Taxonomy" id="4232"/>
    <lineage>
        <taxon>Eukaryota</taxon>
        <taxon>Viridiplantae</taxon>
        <taxon>Streptophyta</taxon>
        <taxon>Embryophyta</taxon>
        <taxon>Tracheophyta</taxon>
        <taxon>Spermatophyta</taxon>
        <taxon>Magnoliopsida</taxon>
        <taxon>eudicotyledons</taxon>
        <taxon>Gunneridae</taxon>
        <taxon>Pentapetalae</taxon>
        <taxon>asterids</taxon>
        <taxon>campanulids</taxon>
        <taxon>Asterales</taxon>
        <taxon>Asteraceae</taxon>
        <taxon>Asteroideae</taxon>
        <taxon>Heliantheae alliance</taxon>
        <taxon>Heliantheae</taxon>
        <taxon>Helianthus</taxon>
    </lineage>
</organism>
<name>A0A251VNT5_HELAN</name>
<evidence type="ECO:0000259" key="5">
    <source>
        <dbReference type="Pfam" id="PF24294"/>
    </source>
</evidence>
<keyword evidence="3" id="KW-0862">Zinc</keyword>
<gene>
    <name evidence="7" type="ORF">HannXRQ_Chr01g0016741</name>
    <name evidence="6" type="ORF">HanXRQr2_Chr01g0030101</name>
</gene>
<dbReference type="Gene3D" id="3.30.40.10">
    <property type="entry name" value="Zinc/RING finger domain, C3HC4 (zinc finger)"/>
    <property type="match status" value="1"/>
</dbReference>
<dbReference type="Pfam" id="PF24294">
    <property type="entry name" value="Chromo_PTM"/>
    <property type="match status" value="1"/>
</dbReference>
<dbReference type="InterPro" id="IPR013083">
    <property type="entry name" value="Znf_RING/FYVE/PHD"/>
</dbReference>
<dbReference type="Gramene" id="mRNA:HanXRQr2_Chr01g0030101">
    <property type="protein sequence ID" value="mRNA:HanXRQr2_Chr01g0030101"/>
    <property type="gene ID" value="HanXRQr2_Chr01g0030101"/>
</dbReference>
<dbReference type="InterPro" id="IPR056618">
    <property type="entry name" value="Chromo_PTM"/>
</dbReference>
<dbReference type="OrthoDB" id="784962at2759"/>
<keyword evidence="1" id="KW-0479">Metal-binding</keyword>
<evidence type="ECO:0000256" key="3">
    <source>
        <dbReference type="ARBA" id="ARBA00022833"/>
    </source>
</evidence>
<dbReference type="EMBL" id="CM007890">
    <property type="protein sequence ID" value="OTG37247.1"/>
    <property type="molecule type" value="Genomic_DNA"/>
</dbReference>
<dbReference type="EMBL" id="MNCJ02000316">
    <property type="protein sequence ID" value="KAF5822711.1"/>
    <property type="molecule type" value="Genomic_DNA"/>
</dbReference>
<evidence type="ECO:0000256" key="2">
    <source>
        <dbReference type="ARBA" id="ARBA00022771"/>
    </source>
</evidence>
<evidence type="ECO:0000313" key="6">
    <source>
        <dbReference type="EMBL" id="KAF5822711.1"/>
    </source>
</evidence>
<dbReference type="STRING" id="4232.A0A251VNT5"/>
<sequence>MRVRIHRESDSDSNRVGEMEPVRGMKRKMYGGEDDEDDKTVKRGCLLNAADSNAIKGAAKILSSFRQSKNVEGSVGSIAAYVIFMEESLYGLTVGSFKSLSYRNSWRKRVEKAETLSEVKAYLLQLERNIRDIAFSSDWIRHIDETVSEGQLSQSAKSVVGSVKKRDRKPSIVIRKIPYADVKDPSTDFAWWRGGMLSKHMIKHTARQGGCKKINGVHYVDSREALKRSKQFIWRAAVDLSHTASELALQVRYLDLHVRWNELVCPEQPLQDGKGLEAEASAFQNACITDKKKTGTKLCYGVVFENQKHLPSRVLKKVLKVEETGDKKSKNWFFEMHIPVYLIKEYEMVVAADVKLPDSDIKHVTKLPKLSKKQLKASGKNLFSFLEQKRENMGNVFCTFCQRDVSFRVAARCSACEGYCHDQCAVGAYNIQTAARIEFIVTCKRCYDIEKDVTPNNEIHGDSPTSPLLSQGQESQHSTSLIQVEKQNGHERPLEHSYPISSQPEIEPLLLQGQESQHLTSLNHVGKQNSHEKPLECSNPISRQPEIGTTGEESSQNPPLQSVDQGTTGKENSQNPPLQSVDQKPEVFNPGKGIKKRNKKVCFGLIWKKRYADDTGDEFRKNNILLKDDPNGRLLAPKCQLCKRPYDSELMYILCQSCNNWFHAESVDFQMSKVMEVYGYKCCRCRRIRIPICPYMDFFTRERLERKKLGYNDPDLELASD</sequence>
<keyword evidence="2" id="KW-0863">Zinc-finger</keyword>
<dbReference type="PANTHER" id="PTHR46508:SF1">
    <property type="entry name" value="PHD FINGER FAMILY PROTEIN"/>
    <property type="match status" value="1"/>
</dbReference>
<dbReference type="Proteomes" id="UP000215914">
    <property type="component" value="Chromosome 1"/>
</dbReference>
<evidence type="ECO:0000256" key="1">
    <source>
        <dbReference type="ARBA" id="ARBA00022723"/>
    </source>
</evidence>
<feature type="domain" description="Membrane-bound transcription factor PTM chromo" evidence="5">
    <location>
        <begin position="280"/>
        <end position="350"/>
    </location>
</feature>
<dbReference type="SUPFAM" id="SSF57903">
    <property type="entry name" value="FYVE/PHD zinc finger"/>
    <property type="match status" value="1"/>
</dbReference>
<keyword evidence="8" id="KW-1185">Reference proteome</keyword>
<evidence type="ECO:0000313" key="8">
    <source>
        <dbReference type="Proteomes" id="UP000215914"/>
    </source>
</evidence>
<dbReference type="GO" id="GO:0008270">
    <property type="term" value="F:zinc ion binding"/>
    <property type="evidence" value="ECO:0007669"/>
    <property type="project" value="UniProtKB-KW"/>
</dbReference>
<feature type="compositionally biased region" description="Polar residues" evidence="4">
    <location>
        <begin position="463"/>
        <end position="486"/>
    </location>
</feature>
<evidence type="ECO:0000256" key="4">
    <source>
        <dbReference type="SAM" id="MobiDB-lite"/>
    </source>
</evidence>
<accession>A0A251VNT5</accession>
<reference evidence="6" key="3">
    <citation type="submission" date="2020-06" db="EMBL/GenBank/DDBJ databases">
        <title>Helianthus annuus Genome sequencing and assembly Release 2.</title>
        <authorList>
            <person name="Gouzy J."/>
            <person name="Langlade N."/>
            <person name="Munos S."/>
        </authorList>
    </citation>
    <scope>NUCLEOTIDE SEQUENCE</scope>
    <source>
        <tissue evidence="6">Leaves</tissue>
    </source>
</reference>
<dbReference type="InParanoid" id="A0A251VNT5"/>
<feature type="region of interest" description="Disordered" evidence="4">
    <location>
        <begin position="455"/>
        <end position="499"/>
    </location>
</feature>
<feature type="region of interest" description="Disordered" evidence="4">
    <location>
        <begin position="523"/>
        <end position="593"/>
    </location>
</feature>
<evidence type="ECO:0000313" key="7">
    <source>
        <dbReference type="EMBL" id="OTG37247.1"/>
    </source>
</evidence>
<protein>
    <submittedName>
        <fullName evidence="6">Chromatin regulator PHD family</fullName>
    </submittedName>
    <submittedName>
        <fullName evidence="7">Putative zinc finger, RING/FYVE/PHD-type</fullName>
    </submittedName>
</protein>